<accession>A0A9W8MJK5</accession>
<feature type="non-terminal residue" evidence="1">
    <location>
        <position position="233"/>
    </location>
</feature>
<organism evidence="1 2">
    <name type="scientific">Candolleomyces eurysporus</name>
    <dbReference type="NCBI Taxonomy" id="2828524"/>
    <lineage>
        <taxon>Eukaryota</taxon>
        <taxon>Fungi</taxon>
        <taxon>Dikarya</taxon>
        <taxon>Basidiomycota</taxon>
        <taxon>Agaricomycotina</taxon>
        <taxon>Agaricomycetes</taxon>
        <taxon>Agaricomycetidae</taxon>
        <taxon>Agaricales</taxon>
        <taxon>Agaricineae</taxon>
        <taxon>Psathyrellaceae</taxon>
        <taxon>Candolleomyces</taxon>
    </lineage>
</organism>
<gene>
    <name evidence="1" type="ORF">H1R20_g4774</name>
</gene>
<reference evidence="1" key="1">
    <citation type="submission" date="2022-06" db="EMBL/GenBank/DDBJ databases">
        <title>Genome Sequence of Candolleomyces eurysporus.</title>
        <authorList>
            <person name="Buettner E."/>
        </authorList>
    </citation>
    <scope>NUCLEOTIDE SEQUENCE</scope>
    <source>
        <strain evidence="1">VTCC 930004</strain>
    </source>
</reference>
<keyword evidence="2" id="KW-1185">Reference proteome</keyword>
<protein>
    <recommendedName>
        <fullName evidence="3">EthD domain-containing protein</fullName>
    </recommendedName>
</protein>
<dbReference type="InterPro" id="IPR011008">
    <property type="entry name" value="Dimeric_a/b-barrel"/>
</dbReference>
<evidence type="ECO:0000313" key="1">
    <source>
        <dbReference type="EMBL" id="KAJ2932302.1"/>
    </source>
</evidence>
<name>A0A9W8MJK5_9AGAR</name>
<sequence length="233" mass="26079">MGAPGFLAVFSDPGSEATLEEFQDWYDNEHIPLRLNHLRFFLSGARYSAVDGQRPEWLAMYEIDDVASFQDPSYTILREKRSDREGELIGRLGVLDRRTAEVAVDTGERPEKSTGLRVGIPSTFIVTVGIAVPEGEGTQEKLQVFAQKTAPLPGWVRTRIVKVFDKGVTGLNEQWRSVEIPDYLAVVELTSKLQLEEWEKAIGGQLNGLGLVDRRQWGLYKAYPGIAQDNLQA</sequence>
<dbReference type="OrthoDB" id="2851338at2759"/>
<dbReference type="SUPFAM" id="SSF54909">
    <property type="entry name" value="Dimeric alpha+beta barrel"/>
    <property type="match status" value="1"/>
</dbReference>
<dbReference type="AlphaFoldDB" id="A0A9W8MJK5"/>
<proteinExistence type="predicted"/>
<dbReference type="Proteomes" id="UP001140091">
    <property type="component" value="Unassembled WGS sequence"/>
</dbReference>
<comment type="caution">
    <text evidence="1">The sequence shown here is derived from an EMBL/GenBank/DDBJ whole genome shotgun (WGS) entry which is preliminary data.</text>
</comment>
<dbReference type="EMBL" id="JANBPK010000775">
    <property type="protein sequence ID" value="KAJ2932302.1"/>
    <property type="molecule type" value="Genomic_DNA"/>
</dbReference>
<evidence type="ECO:0000313" key="2">
    <source>
        <dbReference type="Proteomes" id="UP001140091"/>
    </source>
</evidence>
<evidence type="ECO:0008006" key="3">
    <source>
        <dbReference type="Google" id="ProtNLM"/>
    </source>
</evidence>